<evidence type="ECO:0000313" key="11">
    <source>
        <dbReference type="EnsemblPlants" id="cds.novel_model_7438_5bd9a17a"/>
    </source>
</evidence>
<keyword evidence="7 9" id="KW-0234">DNA repair</keyword>
<proteinExistence type="inferred from homology"/>
<keyword evidence="5 9" id="KW-0805">Transcription regulation</keyword>
<dbReference type="InterPro" id="IPR050454">
    <property type="entry name" value="RTT106/SSRP1_HistChap/FACT"/>
</dbReference>
<evidence type="ECO:0000256" key="5">
    <source>
        <dbReference type="ARBA" id="ARBA00023015"/>
    </source>
</evidence>
<evidence type="ECO:0000256" key="9">
    <source>
        <dbReference type="RuleBase" id="RU364013"/>
    </source>
</evidence>
<dbReference type="InterPro" id="IPR000969">
    <property type="entry name" value="SSRP1/POB3"/>
</dbReference>
<evidence type="ECO:0000313" key="12">
    <source>
        <dbReference type="Proteomes" id="UP000596661"/>
    </source>
</evidence>
<keyword evidence="2 9" id="KW-0158">Chromosome</keyword>
<dbReference type="Gene3D" id="2.30.29.30">
    <property type="entry name" value="Pleckstrin-homology domain (PH domain)/Phosphotyrosine-binding domain (PTB)"/>
    <property type="match status" value="1"/>
</dbReference>
<dbReference type="Pfam" id="PF08512">
    <property type="entry name" value="Rttp106-like_middle"/>
    <property type="match status" value="1"/>
</dbReference>
<protein>
    <recommendedName>
        <fullName evidence="9">FACT complex subunit SSRP1</fullName>
    </recommendedName>
</protein>
<dbReference type="GO" id="GO:0042393">
    <property type="term" value="F:histone binding"/>
    <property type="evidence" value="ECO:0007669"/>
    <property type="project" value="TreeGrafter"/>
</dbReference>
<evidence type="ECO:0000256" key="2">
    <source>
        <dbReference type="ARBA" id="ARBA00022454"/>
    </source>
</evidence>
<dbReference type="AlphaFoldDB" id="A0A803RBI9"/>
<evidence type="ECO:0000256" key="6">
    <source>
        <dbReference type="ARBA" id="ARBA00023163"/>
    </source>
</evidence>
<evidence type="ECO:0000256" key="1">
    <source>
        <dbReference type="ARBA" id="ARBA00010060"/>
    </source>
</evidence>
<organism evidence="11 12">
    <name type="scientific">Cannabis sativa</name>
    <name type="common">Hemp</name>
    <name type="synonym">Marijuana</name>
    <dbReference type="NCBI Taxonomy" id="3483"/>
    <lineage>
        <taxon>Eukaryota</taxon>
        <taxon>Viridiplantae</taxon>
        <taxon>Streptophyta</taxon>
        <taxon>Embryophyta</taxon>
        <taxon>Tracheophyta</taxon>
        <taxon>Spermatophyta</taxon>
        <taxon>Magnoliopsida</taxon>
        <taxon>eudicotyledons</taxon>
        <taxon>Gunneridae</taxon>
        <taxon>Pentapetalae</taxon>
        <taxon>rosids</taxon>
        <taxon>fabids</taxon>
        <taxon>Rosales</taxon>
        <taxon>Cannabaceae</taxon>
        <taxon>Cannabis</taxon>
    </lineage>
</organism>
<dbReference type="EnsemblPlants" id="novel_model_7438_5bd9a17a">
    <property type="protein sequence ID" value="cds.novel_model_7438_5bd9a17a"/>
    <property type="gene ID" value="novel_gene_3965_5bd9a17a"/>
</dbReference>
<dbReference type="GO" id="GO:0006281">
    <property type="term" value="P:DNA repair"/>
    <property type="evidence" value="ECO:0007669"/>
    <property type="project" value="UniProtKB-KW"/>
</dbReference>
<keyword evidence="3 9" id="KW-0235">DNA replication</keyword>
<sequence>MHYFDLLIRLKTEQEHLFRNIQRNEYHNLFDFMSGKGLKIMNLGNTRPTDGVASVLQDEDDDAVDPHLVRVKNEAGDDESDEEDEDFVAKRMIRFPTDDSGKMILMLVLVEGRKRSP</sequence>
<dbReference type="GO" id="GO:0003677">
    <property type="term" value="F:DNA binding"/>
    <property type="evidence" value="ECO:0007669"/>
    <property type="project" value="InterPro"/>
</dbReference>
<dbReference type="GO" id="GO:0006260">
    <property type="term" value="P:DNA replication"/>
    <property type="evidence" value="ECO:0007669"/>
    <property type="project" value="UniProtKB-KW"/>
</dbReference>
<keyword evidence="4 9" id="KW-0227">DNA damage</keyword>
<keyword evidence="12" id="KW-1185">Reference proteome</keyword>
<dbReference type="EMBL" id="UZAU01000832">
    <property type="status" value="NOT_ANNOTATED_CDS"/>
    <property type="molecule type" value="Genomic_DNA"/>
</dbReference>
<dbReference type="InterPro" id="IPR013719">
    <property type="entry name" value="RTT106/SPT16-like_middle_dom"/>
</dbReference>
<comment type="similarity">
    <text evidence="1 9">Belongs to the SSRP1 family.</text>
</comment>
<dbReference type="GO" id="GO:0035101">
    <property type="term" value="C:FACT complex"/>
    <property type="evidence" value="ECO:0007669"/>
    <property type="project" value="TreeGrafter"/>
</dbReference>
<evidence type="ECO:0000256" key="8">
    <source>
        <dbReference type="ARBA" id="ARBA00023242"/>
    </source>
</evidence>
<accession>A0A803RBI9</accession>
<dbReference type="PRINTS" id="PR00887">
    <property type="entry name" value="SSRCOGNITION"/>
</dbReference>
<keyword evidence="6 9" id="KW-0804">Transcription</keyword>
<dbReference type="OMA" id="MIRFPTD"/>
<dbReference type="SUPFAM" id="SSF50729">
    <property type="entry name" value="PH domain-like"/>
    <property type="match status" value="1"/>
</dbReference>
<dbReference type="GO" id="GO:0031491">
    <property type="term" value="F:nucleosome binding"/>
    <property type="evidence" value="ECO:0007669"/>
    <property type="project" value="TreeGrafter"/>
</dbReference>
<dbReference type="Gramene" id="novel_model_7438_5bd9a17a">
    <property type="protein sequence ID" value="cds.novel_model_7438_5bd9a17a"/>
    <property type="gene ID" value="novel_gene_3965_5bd9a17a"/>
</dbReference>
<comment type="function">
    <text evidence="9">Component of the FACT complex, a general chromatin factor that acts to reorganize nucleosomes. The FACT complex is involved in multiple processes that require DNA as a template such as mRNA elongation, DNA replication and DNA repair. During transcription elongation the FACT complex acts as a histone chaperone that both destabilizes and restores nucleosomal structure. It facilitates the passage of RNA polymerase II and transcription by promoting the dissociation of one histone H2A-H2B dimer from the nucleosome, then subsequently promotes the reestablishment of the nucleosome following the passage of RNA polymerase II.</text>
</comment>
<evidence type="ECO:0000256" key="4">
    <source>
        <dbReference type="ARBA" id="ARBA00022763"/>
    </source>
</evidence>
<dbReference type="PANTHER" id="PTHR45849">
    <property type="entry name" value="FACT COMPLEX SUBUNIT SSRP1"/>
    <property type="match status" value="1"/>
</dbReference>
<name>A0A803RBI9_CANSA</name>
<evidence type="ECO:0000256" key="3">
    <source>
        <dbReference type="ARBA" id="ARBA00022705"/>
    </source>
</evidence>
<dbReference type="InterPro" id="IPR011993">
    <property type="entry name" value="PH-like_dom_sf"/>
</dbReference>
<keyword evidence="8 9" id="KW-0539">Nucleus</keyword>
<dbReference type="Proteomes" id="UP000596661">
    <property type="component" value="Unassembled WGS sequence"/>
</dbReference>
<evidence type="ECO:0000259" key="10">
    <source>
        <dbReference type="Pfam" id="PF08512"/>
    </source>
</evidence>
<comment type="subcellular location">
    <subcellularLocation>
        <location evidence="9">Nucleus</location>
    </subcellularLocation>
    <subcellularLocation>
        <location evidence="9">Chromosome</location>
    </subcellularLocation>
</comment>
<feature type="domain" description="Histone chaperone RTT106/FACT complex subunit SPT16-like middle" evidence="10">
    <location>
        <begin position="3"/>
        <end position="42"/>
    </location>
</feature>
<dbReference type="PANTHER" id="PTHR45849:SF1">
    <property type="entry name" value="FACT COMPLEX SUBUNIT SSRP1"/>
    <property type="match status" value="1"/>
</dbReference>
<evidence type="ECO:0000256" key="7">
    <source>
        <dbReference type="ARBA" id="ARBA00023204"/>
    </source>
</evidence>
<reference evidence="11" key="1">
    <citation type="submission" date="2021-03" db="UniProtKB">
        <authorList>
            <consortium name="EnsemblPlants"/>
        </authorList>
    </citation>
    <scope>IDENTIFICATION</scope>
</reference>